<dbReference type="Gene3D" id="1.10.510.10">
    <property type="entry name" value="Transferase(Phosphotransferase) domain 1"/>
    <property type="match status" value="2"/>
</dbReference>
<evidence type="ECO:0000256" key="7">
    <source>
        <dbReference type="ARBA" id="ARBA00022777"/>
    </source>
</evidence>
<keyword evidence="9 13" id="KW-1133">Transmembrane helix</keyword>
<comment type="subcellular location">
    <subcellularLocation>
        <location evidence="1">Membrane</location>
        <topology evidence="1">Single-pass type I membrane protein</topology>
    </subcellularLocation>
</comment>
<keyword evidence="7 15" id="KW-0418">Kinase</keyword>
<evidence type="ECO:0000256" key="3">
    <source>
        <dbReference type="ARBA" id="ARBA00022679"/>
    </source>
</evidence>
<keyword evidence="16" id="KW-1185">Reference proteome</keyword>
<dbReference type="FunFam" id="1.10.510.10:FF:000590">
    <property type="entry name" value="PR5-like receptor kinase"/>
    <property type="match status" value="2"/>
</dbReference>
<dbReference type="InterPro" id="IPR045874">
    <property type="entry name" value="LRK10/LRL21-25-like"/>
</dbReference>
<dbReference type="PANTHER" id="PTHR27009">
    <property type="entry name" value="RUST RESISTANCE KINASE LR10-RELATED"/>
    <property type="match status" value="1"/>
</dbReference>
<reference evidence="15" key="1">
    <citation type="journal article" date="2012" name="Nat. Biotechnol.">
        <title>Draft genome sequence of pigeonpea (Cajanus cajan), an orphan legume crop of resource-poor farmers.</title>
        <authorList>
            <person name="Varshney R.K."/>
            <person name="Chen W."/>
            <person name="Li Y."/>
            <person name="Bharti A.K."/>
            <person name="Saxena R.K."/>
            <person name="Schlueter J.A."/>
            <person name="Donoghue M.T."/>
            <person name="Azam S."/>
            <person name="Fan G."/>
            <person name="Whaley A.M."/>
            <person name="Farmer A.D."/>
            <person name="Sheridan J."/>
            <person name="Iwata A."/>
            <person name="Tuteja R."/>
            <person name="Penmetsa R.V."/>
            <person name="Wu W."/>
            <person name="Upadhyaya H.D."/>
            <person name="Yang S.P."/>
            <person name="Shah T."/>
            <person name="Saxena K.B."/>
            <person name="Michael T."/>
            <person name="McCombie W.R."/>
            <person name="Yang B."/>
            <person name="Zhang G."/>
            <person name="Yang H."/>
            <person name="Wang J."/>
            <person name="Spillane C."/>
            <person name="Cook D.R."/>
            <person name="May G.D."/>
            <person name="Xu X."/>
            <person name="Jackson S.A."/>
        </authorList>
    </citation>
    <scope>NUCLEOTIDE SEQUENCE [LARGE SCALE GENOMIC DNA]</scope>
</reference>
<evidence type="ECO:0000256" key="9">
    <source>
        <dbReference type="ARBA" id="ARBA00022989"/>
    </source>
</evidence>
<dbReference type="PROSITE" id="PS00107">
    <property type="entry name" value="PROTEIN_KINASE_ATP"/>
    <property type="match status" value="2"/>
</dbReference>
<evidence type="ECO:0000256" key="13">
    <source>
        <dbReference type="SAM" id="Phobius"/>
    </source>
</evidence>
<name>A0A151QVJ8_CAJCA</name>
<dbReference type="InterPro" id="IPR011009">
    <property type="entry name" value="Kinase-like_dom_sf"/>
</dbReference>
<proteinExistence type="predicted"/>
<dbReference type="Gene3D" id="3.30.200.20">
    <property type="entry name" value="Phosphorylase Kinase, domain 1"/>
    <property type="match status" value="2"/>
</dbReference>
<evidence type="ECO:0000313" key="15">
    <source>
        <dbReference type="EMBL" id="KYP34388.1"/>
    </source>
</evidence>
<dbReference type="InterPro" id="IPR000719">
    <property type="entry name" value="Prot_kinase_dom"/>
</dbReference>
<dbReference type="InterPro" id="IPR008271">
    <property type="entry name" value="Ser/Thr_kinase_AS"/>
</dbReference>
<dbReference type="GO" id="GO:0016020">
    <property type="term" value="C:membrane"/>
    <property type="evidence" value="ECO:0007669"/>
    <property type="project" value="UniProtKB-SubCell"/>
</dbReference>
<keyword evidence="10 13" id="KW-0472">Membrane</keyword>
<dbReference type="AlphaFoldDB" id="A0A151QVJ8"/>
<keyword evidence="5" id="KW-0732">Signal</keyword>
<evidence type="ECO:0000256" key="4">
    <source>
        <dbReference type="ARBA" id="ARBA00022692"/>
    </source>
</evidence>
<dbReference type="PROSITE" id="PS50011">
    <property type="entry name" value="PROTEIN_KINASE_DOM"/>
    <property type="match status" value="2"/>
</dbReference>
<dbReference type="SUPFAM" id="SSF56112">
    <property type="entry name" value="Protein kinase-like (PK-like)"/>
    <property type="match status" value="2"/>
</dbReference>
<dbReference type="InterPro" id="IPR001245">
    <property type="entry name" value="Ser-Thr/Tyr_kinase_cat_dom"/>
</dbReference>
<dbReference type="InterPro" id="IPR017441">
    <property type="entry name" value="Protein_kinase_ATP_BS"/>
</dbReference>
<evidence type="ECO:0000313" key="16">
    <source>
        <dbReference type="Proteomes" id="UP000075243"/>
    </source>
</evidence>
<evidence type="ECO:0000256" key="12">
    <source>
        <dbReference type="PROSITE-ProRule" id="PRU10141"/>
    </source>
</evidence>
<keyword evidence="4 13" id="KW-0812">Transmembrane</keyword>
<evidence type="ECO:0000256" key="5">
    <source>
        <dbReference type="ARBA" id="ARBA00022729"/>
    </source>
</evidence>
<evidence type="ECO:0000256" key="8">
    <source>
        <dbReference type="ARBA" id="ARBA00022840"/>
    </source>
</evidence>
<evidence type="ECO:0000256" key="11">
    <source>
        <dbReference type="ARBA" id="ARBA00023180"/>
    </source>
</evidence>
<keyword evidence="6 12" id="KW-0547">Nucleotide-binding</keyword>
<keyword evidence="11" id="KW-0325">Glycoprotein</keyword>
<keyword evidence="2" id="KW-0723">Serine/threonine-protein kinase</keyword>
<dbReference type="Gramene" id="C.cajan_43210.t">
    <property type="protein sequence ID" value="C.cajan_43210.t"/>
    <property type="gene ID" value="C.cajan_43210"/>
</dbReference>
<dbReference type="Proteomes" id="UP000075243">
    <property type="component" value="Unassembled WGS sequence"/>
</dbReference>
<dbReference type="PROSITE" id="PS00108">
    <property type="entry name" value="PROTEIN_KINASE_ST"/>
    <property type="match status" value="2"/>
</dbReference>
<organism evidence="15 16">
    <name type="scientific">Cajanus cajan</name>
    <name type="common">Pigeon pea</name>
    <name type="synonym">Cajanus indicus</name>
    <dbReference type="NCBI Taxonomy" id="3821"/>
    <lineage>
        <taxon>Eukaryota</taxon>
        <taxon>Viridiplantae</taxon>
        <taxon>Streptophyta</taxon>
        <taxon>Embryophyta</taxon>
        <taxon>Tracheophyta</taxon>
        <taxon>Spermatophyta</taxon>
        <taxon>Magnoliopsida</taxon>
        <taxon>eudicotyledons</taxon>
        <taxon>Gunneridae</taxon>
        <taxon>Pentapetalae</taxon>
        <taxon>rosids</taxon>
        <taxon>fabids</taxon>
        <taxon>Fabales</taxon>
        <taxon>Fabaceae</taxon>
        <taxon>Papilionoideae</taxon>
        <taxon>50 kb inversion clade</taxon>
        <taxon>NPAAA clade</taxon>
        <taxon>indigoferoid/millettioid clade</taxon>
        <taxon>Phaseoleae</taxon>
        <taxon>Cajanus</taxon>
    </lineage>
</organism>
<dbReference type="Pfam" id="PF07714">
    <property type="entry name" value="PK_Tyr_Ser-Thr"/>
    <property type="match status" value="2"/>
</dbReference>
<keyword evidence="3" id="KW-0808">Transferase</keyword>
<feature type="domain" description="Protein kinase" evidence="14">
    <location>
        <begin position="476"/>
        <end position="761"/>
    </location>
</feature>
<keyword evidence="8 12" id="KW-0067">ATP-binding</keyword>
<evidence type="ECO:0000259" key="14">
    <source>
        <dbReference type="PROSITE" id="PS50011"/>
    </source>
</evidence>
<feature type="binding site" evidence="12">
    <location>
        <position position="31"/>
    </location>
    <ligand>
        <name>ATP</name>
        <dbReference type="ChEBI" id="CHEBI:30616"/>
    </ligand>
</feature>
<dbReference type="GO" id="GO:0005524">
    <property type="term" value="F:ATP binding"/>
    <property type="evidence" value="ECO:0007669"/>
    <property type="project" value="UniProtKB-UniRule"/>
</dbReference>
<dbReference type="EMBL" id="KQ484610">
    <property type="protein sequence ID" value="KYP34388.1"/>
    <property type="molecule type" value="Genomic_DNA"/>
</dbReference>
<evidence type="ECO:0000256" key="6">
    <source>
        <dbReference type="ARBA" id="ARBA00022741"/>
    </source>
</evidence>
<protein>
    <submittedName>
        <fullName evidence="15">Receptor-like protein kinase At5g39020 family</fullName>
    </submittedName>
</protein>
<dbReference type="GO" id="GO:0004674">
    <property type="term" value="F:protein serine/threonine kinase activity"/>
    <property type="evidence" value="ECO:0007669"/>
    <property type="project" value="UniProtKB-KW"/>
</dbReference>
<dbReference type="OMA" id="DCERCIG"/>
<evidence type="ECO:0000256" key="1">
    <source>
        <dbReference type="ARBA" id="ARBA00004479"/>
    </source>
</evidence>
<gene>
    <name evidence="15" type="ORF">KK1_044664</name>
</gene>
<evidence type="ECO:0000256" key="10">
    <source>
        <dbReference type="ARBA" id="ARBA00023136"/>
    </source>
</evidence>
<evidence type="ECO:0000256" key="2">
    <source>
        <dbReference type="ARBA" id="ARBA00022527"/>
    </source>
</evidence>
<feature type="binding site" evidence="12">
    <location>
        <position position="503"/>
    </location>
    <ligand>
        <name>ATP</name>
        <dbReference type="ChEBI" id="CHEBI:30616"/>
    </ligand>
</feature>
<sequence length="762" mass="84795">MTNNFKIKLGQGSFGAVYKGELLSGCPVAVKILNASKGNGEDFINEVASISRTSHINVVTLLGFCFEGHKKALIYEFMHNGSLEKFIYNKELEAAPSLSWDNLWQISLGIARGLEYLHKGCNTRILHFDIKPHNILLDEDFCPKISDFGLAKVCPRKESIVSMSDARGTIGYVAPEVWNRNFGGISHKSDVYSYGMMLLEMVGGRKNINVEASHTSEIYFPHWVYSRLEQGGDLRPDKVIATEENEIARRMTVVGLWCVQTFPKDRPTMSRVRDMLEGNMDSIEMPPKPVLSSPTRSVSSSVVKRSLGSENDSSETYVVAENATITVTSCISRYQNGSYQNGSYHRYNAQSCNKSSTTTNSNNTSTTMPPHAGFLSPAPSPSQVPTFLSPSPLSPLIIPIKTPTLVSGNQQFRMRKVYIGIAIVIGIIALLTCAIICGFKYNRLPKSDLDTETSLQENGAPTLQRYKFSEIKKMTKSFIEKLGEGSFGVVYKGESNGCPVAVKILNASKQNDKGFINEVSSISRTSHVNVVQLLGFCFEGSNKALIYEFMANGSLDKFIYNKELENSRLLSWDNLCQIAIGIARGLEYLHRGCNTQILHFDIKPHNILLDENFCPKVSDFGLAKLSSRKESTIHMSDQRGTTGYKAPEVCNRHLGRVSHKSDVYSYGMMLLEMVGGRKNIDPEAGGSELYFPYWIYNRLDEGNVLKLDKVLTTEENEIAKRMSLVGLWCVQTIPLDRPTMSEVIDMLEGKISLEIPPKPVLS</sequence>
<feature type="transmembrane region" description="Helical" evidence="13">
    <location>
        <begin position="417"/>
        <end position="439"/>
    </location>
</feature>
<feature type="domain" description="Protein kinase" evidence="14">
    <location>
        <begin position="3"/>
        <end position="291"/>
    </location>
</feature>
<keyword evidence="15" id="KW-0675">Receptor</keyword>
<accession>A0A151QVJ8</accession>
<dbReference type="SMART" id="SM00220">
    <property type="entry name" value="S_TKc"/>
    <property type="match status" value="2"/>
</dbReference>
<dbReference type="STRING" id="3821.A0A151QVJ8"/>